<keyword evidence="2" id="KW-1185">Reference proteome</keyword>
<evidence type="ECO:0008006" key="3">
    <source>
        <dbReference type="Google" id="ProtNLM"/>
    </source>
</evidence>
<dbReference type="RefSeq" id="WP_004816328.1">
    <property type="nucleotide sequence ID" value="NZ_AEXN01000009.1"/>
</dbReference>
<reference evidence="1 2" key="1">
    <citation type="submission" date="2011-01" db="EMBL/GenBank/DDBJ databases">
        <authorList>
            <person name="Durkin A.S."/>
            <person name="Madupu R."/>
            <person name="Torralba M."/>
            <person name="Gillis M."/>
            <person name="Methe B."/>
            <person name="Sutton G."/>
            <person name="Nelson K.E."/>
        </authorList>
    </citation>
    <scope>NUCLEOTIDE SEQUENCE [LARGE SCALE GENOMIC DNA]</scope>
    <source>
        <strain evidence="1 2">ACS-025-V-Sch4</strain>
    </source>
</reference>
<sequence>MIYAINEISEIKEIKEKENLKKLLEIKNKEISTLELSIEYLGQSLSGLPKDFLRHVSKYLDLSNSDRISLYVFDETKFQIIGRYSENPLYDYCNREEYPRNEGYIAKCFENSDGKPYFCRNKLPKNTQKRYFEIVSKETGMSIDFLKKLSMKSRAYFGRLVKDDNKDNVGILLIETINPDFNISPEDLNEDIEKLIIPHLKTMLEISNKLKEDESYEN</sequence>
<dbReference type="Proteomes" id="UP000005277">
    <property type="component" value="Unassembled WGS sequence"/>
</dbReference>
<evidence type="ECO:0000313" key="2">
    <source>
        <dbReference type="Proteomes" id="UP000005277"/>
    </source>
</evidence>
<proteinExistence type="predicted"/>
<accession>F0GYS1</accession>
<name>F0GYS1_9FIRM</name>
<dbReference type="OrthoDB" id="1435040at2"/>
<comment type="caution">
    <text evidence="1">The sequence shown here is derived from an EMBL/GenBank/DDBJ whole genome shotgun (WGS) entry which is preliminary data.</text>
</comment>
<dbReference type="EMBL" id="AEXN01000009">
    <property type="protein sequence ID" value="EGC84628.1"/>
    <property type="molecule type" value="Genomic_DNA"/>
</dbReference>
<dbReference type="AlphaFoldDB" id="F0GYS1"/>
<evidence type="ECO:0000313" key="1">
    <source>
        <dbReference type="EMBL" id="EGC84628.1"/>
    </source>
</evidence>
<protein>
    <recommendedName>
        <fullName evidence="3">GAF domain-containing protein</fullName>
    </recommendedName>
</protein>
<organism evidence="1 2">
    <name type="scientific">Anaerococcus hydrogenalis ACS-025-V-Sch4</name>
    <dbReference type="NCBI Taxonomy" id="879306"/>
    <lineage>
        <taxon>Bacteria</taxon>
        <taxon>Bacillati</taxon>
        <taxon>Bacillota</taxon>
        <taxon>Tissierellia</taxon>
        <taxon>Tissierellales</taxon>
        <taxon>Peptoniphilaceae</taxon>
        <taxon>Anaerococcus</taxon>
    </lineage>
</organism>
<gene>
    <name evidence="1" type="ORF">HMPREF9246_0845</name>
</gene>